<organism evidence="3">
    <name type="scientific">Streptomyces haneummycinicus</name>
    <dbReference type="NCBI Taxonomy" id="3074435"/>
    <lineage>
        <taxon>Bacteria</taxon>
        <taxon>Bacillati</taxon>
        <taxon>Actinomycetota</taxon>
        <taxon>Actinomycetes</taxon>
        <taxon>Kitasatosporales</taxon>
        <taxon>Streptomycetaceae</taxon>
        <taxon>Streptomyces</taxon>
    </lineage>
</organism>
<dbReference type="PROSITE" id="PS51819">
    <property type="entry name" value="VOC"/>
    <property type="match status" value="1"/>
</dbReference>
<feature type="region of interest" description="Disordered" evidence="1">
    <location>
        <begin position="1"/>
        <end position="23"/>
    </location>
</feature>
<sequence length="202" mass="21872">MIVDSRATTGRPEAIASRTSSDTMSTTCLPPVCRVSLIPGGSRTGPNPLRAVTGVTEAGGMTDHTTRLDHIVLWVEDPIAAAEFYEKAVGLEPVRLADYSAGEAPFPSVRVNEETILDLMPRAKAERMRMLPGAAESSGHPVNHVCLSLPASDFDALRSRLEESSVPVSDVSRDSFGARGPARRSFYFRDPDGNVFEARHYD</sequence>
<evidence type="ECO:0000259" key="2">
    <source>
        <dbReference type="PROSITE" id="PS51819"/>
    </source>
</evidence>
<accession>A0AAT9HT06</accession>
<dbReference type="Gene3D" id="3.10.180.10">
    <property type="entry name" value="2,3-Dihydroxybiphenyl 1,2-Dioxygenase, domain 1"/>
    <property type="match status" value="1"/>
</dbReference>
<dbReference type="PANTHER" id="PTHR21366">
    <property type="entry name" value="GLYOXALASE FAMILY PROTEIN"/>
    <property type="match status" value="1"/>
</dbReference>
<dbReference type="PANTHER" id="PTHR21366:SF14">
    <property type="entry name" value="GLYOXALASE DOMAIN-CONTAINING PROTEIN 5"/>
    <property type="match status" value="1"/>
</dbReference>
<proteinExistence type="predicted"/>
<reference evidence="3" key="2">
    <citation type="submission" date="2024-07" db="EMBL/GenBank/DDBJ databases">
        <title>Streptomyces haneummycinica sp. nov., a new antibiotic-producing actinobacterium isolated from marine sediment.</title>
        <authorList>
            <person name="Uemura M."/>
            <person name="Hamada M."/>
            <person name="Hirano S."/>
            <person name="Kobayashi K."/>
            <person name="Ohshiro T."/>
            <person name="Kobayashi T."/>
            <person name="Terahara T."/>
        </authorList>
    </citation>
    <scope>NUCLEOTIDE SEQUENCE</scope>
    <source>
        <strain evidence="3">KM77-8</strain>
    </source>
</reference>
<gene>
    <name evidence="3" type="ORF">SHKM778_69700</name>
</gene>
<name>A0AAT9HT06_9ACTN</name>
<reference evidence="3" key="1">
    <citation type="submission" date="2024-06" db="EMBL/GenBank/DDBJ databases">
        <authorList>
            <consortium name="consrtm"/>
            <person name="Uemura M."/>
            <person name="Terahara T."/>
        </authorList>
    </citation>
    <scope>NUCLEOTIDE SEQUENCE</scope>
    <source>
        <strain evidence="3">KM77-8</strain>
    </source>
</reference>
<dbReference type="InterPro" id="IPR029068">
    <property type="entry name" value="Glyas_Bleomycin-R_OHBP_Dase"/>
</dbReference>
<dbReference type="InterPro" id="IPR004360">
    <property type="entry name" value="Glyas_Fos-R_dOase_dom"/>
</dbReference>
<dbReference type="InterPro" id="IPR037523">
    <property type="entry name" value="VOC_core"/>
</dbReference>
<evidence type="ECO:0000313" key="3">
    <source>
        <dbReference type="EMBL" id="BFO20582.1"/>
    </source>
</evidence>
<dbReference type="InterPro" id="IPR050383">
    <property type="entry name" value="GlyoxalaseI/FosfomycinResist"/>
</dbReference>
<dbReference type="EMBL" id="AP035768">
    <property type="protein sequence ID" value="BFO20582.1"/>
    <property type="molecule type" value="Genomic_DNA"/>
</dbReference>
<protein>
    <recommendedName>
        <fullName evidence="2">VOC domain-containing protein</fullName>
    </recommendedName>
</protein>
<dbReference type="Pfam" id="PF00903">
    <property type="entry name" value="Glyoxalase"/>
    <property type="match status" value="1"/>
</dbReference>
<evidence type="ECO:0000256" key="1">
    <source>
        <dbReference type="SAM" id="MobiDB-lite"/>
    </source>
</evidence>
<feature type="domain" description="VOC" evidence="2">
    <location>
        <begin position="67"/>
        <end position="201"/>
    </location>
</feature>
<dbReference type="AlphaFoldDB" id="A0AAT9HT06"/>
<dbReference type="SUPFAM" id="SSF54593">
    <property type="entry name" value="Glyoxalase/Bleomycin resistance protein/Dihydroxybiphenyl dioxygenase"/>
    <property type="match status" value="1"/>
</dbReference>